<comment type="similarity">
    <text evidence="4">Belongs to the Omp25/RopB family.</text>
</comment>
<dbReference type="InterPro" id="IPR051692">
    <property type="entry name" value="OMP-like"/>
</dbReference>
<dbReference type="PANTHER" id="PTHR34001">
    <property type="entry name" value="BLL7405 PROTEIN"/>
    <property type="match status" value="1"/>
</dbReference>
<proteinExistence type="inferred from homology"/>
<organism evidence="7 8">
    <name type="scientific">Sulfitobacter litoralis</name>
    <dbReference type="NCBI Taxonomy" id="335975"/>
    <lineage>
        <taxon>Bacteria</taxon>
        <taxon>Pseudomonadati</taxon>
        <taxon>Pseudomonadota</taxon>
        <taxon>Alphaproteobacteria</taxon>
        <taxon>Rhodobacterales</taxon>
        <taxon>Roseobacteraceae</taxon>
        <taxon>Sulfitobacter</taxon>
    </lineage>
</organism>
<dbReference type="Pfam" id="PF13505">
    <property type="entry name" value="OMP_b-brl"/>
    <property type="match status" value="1"/>
</dbReference>
<evidence type="ECO:0000256" key="5">
    <source>
        <dbReference type="SAM" id="SignalP"/>
    </source>
</evidence>
<evidence type="ECO:0000256" key="4">
    <source>
        <dbReference type="ARBA" id="ARBA00038306"/>
    </source>
</evidence>
<evidence type="ECO:0000256" key="3">
    <source>
        <dbReference type="ARBA" id="ARBA00023136"/>
    </source>
</evidence>
<comment type="subcellular location">
    <subcellularLocation>
        <location evidence="1">Membrane</location>
    </subcellularLocation>
</comment>
<accession>A0ABY0SUD6</accession>
<comment type="caution">
    <text evidence="7">The sequence shown here is derived from an EMBL/GenBank/DDBJ whole genome shotgun (WGS) entry which is preliminary data.</text>
</comment>
<dbReference type="Gene3D" id="2.40.160.20">
    <property type="match status" value="1"/>
</dbReference>
<dbReference type="InterPro" id="IPR011250">
    <property type="entry name" value="OMP/PagP_B-barrel"/>
</dbReference>
<gene>
    <name evidence="7" type="ORF">SAMN04488512_12331</name>
</gene>
<evidence type="ECO:0000256" key="2">
    <source>
        <dbReference type="ARBA" id="ARBA00022729"/>
    </source>
</evidence>
<dbReference type="Proteomes" id="UP000198646">
    <property type="component" value="Unassembled WGS sequence"/>
</dbReference>
<dbReference type="InterPro" id="IPR027385">
    <property type="entry name" value="Beta-barrel_OMP"/>
</dbReference>
<feature type="chain" id="PRO_5047468019" evidence="5">
    <location>
        <begin position="21"/>
        <end position="208"/>
    </location>
</feature>
<evidence type="ECO:0000313" key="7">
    <source>
        <dbReference type="EMBL" id="SDP62030.1"/>
    </source>
</evidence>
<keyword evidence="3" id="KW-0472">Membrane</keyword>
<dbReference type="PANTHER" id="PTHR34001:SF3">
    <property type="entry name" value="BLL7405 PROTEIN"/>
    <property type="match status" value="1"/>
</dbReference>
<feature type="signal peptide" evidence="5">
    <location>
        <begin position="1"/>
        <end position="20"/>
    </location>
</feature>
<keyword evidence="8" id="KW-1185">Reference proteome</keyword>
<reference evidence="7 8" key="1">
    <citation type="submission" date="2016-10" db="EMBL/GenBank/DDBJ databases">
        <authorList>
            <person name="Varghese N."/>
            <person name="Submissions S."/>
        </authorList>
    </citation>
    <scope>NUCLEOTIDE SEQUENCE [LARGE SCALE GENOMIC DNA]</scope>
    <source>
        <strain evidence="7 8">DSM 17584</strain>
    </source>
</reference>
<evidence type="ECO:0000256" key="1">
    <source>
        <dbReference type="ARBA" id="ARBA00004370"/>
    </source>
</evidence>
<dbReference type="SUPFAM" id="SSF56925">
    <property type="entry name" value="OMPA-like"/>
    <property type="match status" value="1"/>
</dbReference>
<protein>
    <submittedName>
        <fullName evidence="7">Outer membrane protein beta-barrel domain-containing protein</fullName>
    </submittedName>
</protein>
<evidence type="ECO:0000259" key="6">
    <source>
        <dbReference type="Pfam" id="PF13505"/>
    </source>
</evidence>
<dbReference type="RefSeq" id="WP_093734132.1">
    <property type="nucleotide sequence ID" value="NZ_FNJD01000023.1"/>
</dbReference>
<feature type="domain" description="Outer membrane protein beta-barrel" evidence="6">
    <location>
        <begin position="12"/>
        <end position="208"/>
    </location>
</feature>
<keyword evidence="2 5" id="KW-0732">Signal</keyword>
<name>A0ABY0SUD6_9RHOB</name>
<sequence>MKYTILTMASLVLAAGTAVADPMNQPTDWSGNYIGIGLSYSDGSYDAENNFTPPDATGVLGSAIVGRNYQQDHLVYGGELVLNFGNIEERSTGGCGVGAAGCRSTIEQYAAIRGRVGYTFNQTLVFMTLGIATDRQDQRAFGINAAGDSQRHYGYTVGIGVEQDIADDWSIRGDLEYYDFNSRTYSFLGGTSIDPDTTAVRFSLVKRF</sequence>
<evidence type="ECO:0000313" key="8">
    <source>
        <dbReference type="Proteomes" id="UP000198646"/>
    </source>
</evidence>
<dbReference type="EMBL" id="FNJD01000023">
    <property type="protein sequence ID" value="SDP62030.1"/>
    <property type="molecule type" value="Genomic_DNA"/>
</dbReference>